<comment type="caution">
    <text evidence="6">The sequence shown here is derived from an EMBL/GenBank/DDBJ whole genome shotgun (WGS) entry which is preliminary data.</text>
</comment>
<keyword evidence="2 6" id="KW-0489">Methyltransferase</keyword>
<dbReference type="Gene3D" id="3.40.50.150">
    <property type="entry name" value="Vaccinia Virus protein VP39"/>
    <property type="match status" value="1"/>
</dbReference>
<dbReference type="AlphaFoldDB" id="A0AAI9T3A5"/>
<dbReference type="GO" id="GO:0032259">
    <property type="term" value="P:methylation"/>
    <property type="evidence" value="ECO:0007669"/>
    <property type="project" value="UniProtKB-KW"/>
</dbReference>
<dbReference type="GO" id="GO:0003677">
    <property type="term" value="F:DNA binding"/>
    <property type="evidence" value="ECO:0007669"/>
    <property type="project" value="InterPro"/>
</dbReference>
<evidence type="ECO:0000313" key="7">
    <source>
        <dbReference type="Proteomes" id="UP000004057"/>
    </source>
</evidence>
<dbReference type="RefSeq" id="WP_004027772.1">
    <property type="nucleotide sequence ID" value="NZ_AGBZ02000001.1"/>
</dbReference>
<keyword evidence="3" id="KW-0808">Transferase</keyword>
<proteinExistence type="inferred from homology"/>
<protein>
    <recommendedName>
        <fullName evidence="4">Methyltransferase</fullName>
        <ecNumber evidence="4">2.1.1.-</ecNumber>
    </recommendedName>
</protein>
<accession>A0AAI9T3A5</accession>
<name>A0AAI9T3A5_SPIME</name>
<dbReference type="PROSITE" id="PS00092">
    <property type="entry name" value="N6_MTASE"/>
    <property type="match status" value="1"/>
</dbReference>
<dbReference type="InterPro" id="IPR002941">
    <property type="entry name" value="DNA_methylase_N4/N6"/>
</dbReference>
<reference evidence="6 7" key="1">
    <citation type="journal article" date="2012" name="J. Proteome Res.">
        <title>Application of Spiroplasma melliferum proteogenomic profiling for the discovery of virulence factors and pathogenicity mechanisms in host-associated spiroplasmas.</title>
        <authorList>
            <person name="Alexeev D."/>
            <person name="Kostrjukova E."/>
            <person name="Aliper A."/>
            <person name="Popenko A."/>
            <person name="Bazaleev N."/>
            <person name="Tyakht A."/>
            <person name="Selezneva O."/>
            <person name="Akopian T."/>
            <person name="Prichodko E."/>
            <person name="Kondratov I."/>
            <person name="Chukin M."/>
            <person name="Demina I."/>
            <person name="Galyamina M."/>
            <person name="Kamashev D."/>
            <person name="Vanyushkina A."/>
            <person name="Ladygina V."/>
            <person name="Levitskii S."/>
            <person name="Lazarev V."/>
            <person name="Govorun V."/>
        </authorList>
    </citation>
    <scope>NUCLEOTIDE SEQUENCE [LARGE SCALE GENOMIC DNA]</scope>
    <source>
        <strain evidence="6 7">KC3</strain>
    </source>
</reference>
<evidence type="ECO:0000313" key="6">
    <source>
        <dbReference type="EMBL" id="KAI92682.1"/>
    </source>
</evidence>
<comment type="similarity">
    <text evidence="1 4">Belongs to the N(4)/N(6)-methyltransferase family.</text>
</comment>
<dbReference type="Proteomes" id="UP000004057">
    <property type="component" value="Unassembled WGS sequence"/>
</dbReference>
<evidence type="ECO:0000256" key="1">
    <source>
        <dbReference type="ARBA" id="ARBA00006594"/>
    </source>
</evidence>
<dbReference type="InterPro" id="IPR029063">
    <property type="entry name" value="SAM-dependent_MTases_sf"/>
</dbReference>
<dbReference type="Pfam" id="PF01555">
    <property type="entry name" value="N6_N4_Mtase"/>
    <property type="match status" value="1"/>
</dbReference>
<evidence type="ECO:0000259" key="5">
    <source>
        <dbReference type="Pfam" id="PF01555"/>
    </source>
</evidence>
<evidence type="ECO:0000256" key="2">
    <source>
        <dbReference type="ARBA" id="ARBA00022603"/>
    </source>
</evidence>
<organism evidence="6 7">
    <name type="scientific">Spiroplasma melliferum KC3</name>
    <dbReference type="NCBI Taxonomy" id="570509"/>
    <lineage>
        <taxon>Bacteria</taxon>
        <taxon>Bacillati</taxon>
        <taxon>Mycoplasmatota</taxon>
        <taxon>Mollicutes</taxon>
        <taxon>Entomoplasmatales</taxon>
        <taxon>Spiroplasmataceae</taxon>
        <taxon>Spiroplasma</taxon>
    </lineage>
</organism>
<dbReference type="EC" id="2.1.1.-" evidence="4"/>
<dbReference type="SUPFAM" id="SSF53335">
    <property type="entry name" value="S-adenosyl-L-methionine-dependent methyltransferases"/>
    <property type="match status" value="1"/>
</dbReference>
<sequence>MNKEKKNYITLQNDDLNIECLDCFEYLKKIPDNFIDLILTDPPYQISKKTNFTTGSLKGNYTDRFRVVMDFGHWDKKETNGINFISLCDEFYRVCKKGGSVIIFWDLWKLQDLANMLMLSGFKQLRFIEWIKTNPVPINSQINYLTNAREIAILAVKDGKPTFNSEYDKGIYEYPIEHNKSRFHPTQKSLKLFEDLIKKHSNKGDKVLDVFLGSGTTALASLNLERIPLGCELDKIYFKKMIDRLKGIK</sequence>
<dbReference type="GO" id="GO:0008170">
    <property type="term" value="F:N-methyltransferase activity"/>
    <property type="evidence" value="ECO:0007669"/>
    <property type="project" value="InterPro"/>
</dbReference>
<gene>
    <name evidence="6" type="ORF">SPM_001175</name>
</gene>
<evidence type="ECO:0000256" key="4">
    <source>
        <dbReference type="RuleBase" id="RU362026"/>
    </source>
</evidence>
<dbReference type="EMBL" id="AGBZ02000001">
    <property type="protein sequence ID" value="KAI92682.1"/>
    <property type="molecule type" value="Genomic_DNA"/>
</dbReference>
<feature type="domain" description="DNA methylase N-4/N-6" evidence="5">
    <location>
        <begin position="35"/>
        <end position="239"/>
    </location>
</feature>
<dbReference type="InterPro" id="IPR002052">
    <property type="entry name" value="DNA_methylase_N6_adenine_CS"/>
</dbReference>
<dbReference type="InterPro" id="IPR001091">
    <property type="entry name" value="RM_Methyltransferase"/>
</dbReference>
<evidence type="ECO:0000256" key="3">
    <source>
        <dbReference type="ARBA" id="ARBA00022679"/>
    </source>
</evidence>
<dbReference type="PRINTS" id="PR00508">
    <property type="entry name" value="S21N4MTFRASE"/>
</dbReference>